<dbReference type="Proteomes" id="UP000504632">
    <property type="component" value="Chromosome 7"/>
</dbReference>
<comment type="subcellular location">
    <subcellularLocation>
        <location evidence="1">Membrane</location>
        <topology evidence="1">Multi-pass membrane protein</topology>
    </subcellularLocation>
</comment>
<feature type="transmembrane region" description="Helical" evidence="10">
    <location>
        <begin position="112"/>
        <end position="134"/>
    </location>
</feature>
<keyword evidence="5 10" id="KW-0472">Membrane</keyword>
<feature type="transmembrane region" description="Helical" evidence="10">
    <location>
        <begin position="34"/>
        <end position="57"/>
    </location>
</feature>
<feature type="transmembrane region" description="Helical" evidence="10">
    <location>
        <begin position="155"/>
        <end position="173"/>
    </location>
</feature>
<evidence type="ECO:0000256" key="6">
    <source>
        <dbReference type="ARBA" id="ARBA00023170"/>
    </source>
</evidence>
<dbReference type="AlphaFoldDB" id="A0A6J2VSM6"/>
<keyword evidence="6 8" id="KW-0675">Receptor</keyword>
<dbReference type="OrthoDB" id="10011262at2759"/>
<keyword evidence="2 8" id="KW-0812">Transmembrane</keyword>
<dbReference type="PANTHER" id="PTHR24237:SF36">
    <property type="entry name" value="P2Y PURINOCEPTOR 3-LIKE"/>
    <property type="match status" value="1"/>
</dbReference>
<dbReference type="FunFam" id="1.20.1070.10:FF:000609">
    <property type="entry name" value="Si:dkey-6n21.13"/>
    <property type="match status" value="1"/>
</dbReference>
<keyword evidence="3 10" id="KW-1133">Transmembrane helix</keyword>
<evidence type="ECO:0000256" key="5">
    <source>
        <dbReference type="ARBA" id="ARBA00023136"/>
    </source>
</evidence>
<dbReference type="Pfam" id="PF00001">
    <property type="entry name" value="7tm_1"/>
    <property type="match status" value="1"/>
</dbReference>
<proteinExistence type="inferred from homology"/>
<dbReference type="InterPro" id="IPR000276">
    <property type="entry name" value="GPCR_Rhodpsn"/>
</dbReference>
<evidence type="ECO:0000259" key="11">
    <source>
        <dbReference type="PROSITE" id="PS50262"/>
    </source>
</evidence>
<dbReference type="RefSeq" id="XP_030635072.1">
    <property type="nucleotide sequence ID" value="XM_030779212.1"/>
</dbReference>
<feature type="region of interest" description="Disordered" evidence="9">
    <location>
        <begin position="393"/>
        <end position="420"/>
    </location>
</feature>
<dbReference type="GO" id="GO:0016020">
    <property type="term" value="C:membrane"/>
    <property type="evidence" value="ECO:0007669"/>
    <property type="project" value="UniProtKB-SubCell"/>
</dbReference>
<dbReference type="Gene3D" id="1.20.1070.10">
    <property type="entry name" value="Rhodopsin 7-helix transmembrane proteins"/>
    <property type="match status" value="1"/>
</dbReference>
<feature type="domain" description="G-protein coupled receptors family 1 profile" evidence="11">
    <location>
        <begin position="51"/>
        <end position="360"/>
    </location>
</feature>
<evidence type="ECO:0000313" key="12">
    <source>
        <dbReference type="Proteomes" id="UP000504632"/>
    </source>
</evidence>
<evidence type="ECO:0000256" key="4">
    <source>
        <dbReference type="ARBA" id="ARBA00023040"/>
    </source>
</evidence>
<reference evidence="13" key="1">
    <citation type="submission" date="2025-08" db="UniProtKB">
        <authorList>
            <consortium name="RefSeq"/>
        </authorList>
    </citation>
    <scope>IDENTIFICATION</scope>
</reference>
<evidence type="ECO:0000256" key="8">
    <source>
        <dbReference type="RuleBase" id="RU000688"/>
    </source>
</evidence>
<evidence type="ECO:0000313" key="13">
    <source>
        <dbReference type="RefSeq" id="XP_030635072.1"/>
    </source>
</evidence>
<keyword evidence="4 8" id="KW-0297">G-protein coupled receptor</keyword>
<protein>
    <submittedName>
        <fullName evidence="13">P2Y purinoceptor 3</fullName>
    </submittedName>
</protein>
<feature type="transmembrane region" description="Helical" evidence="10">
    <location>
        <begin position="69"/>
        <end position="92"/>
    </location>
</feature>
<dbReference type="GO" id="GO:0004930">
    <property type="term" value="F:G protein-coupled receptor activity"/>
    <property type="evidence" value="ECO:0007669"/>
    <property type="project" value="UniProtKB-KW"/>
</dbReference>
<dbReference type="SUPFAM" id="SSF81321">
    <property type="entry name" value="Family A G protein-coupled receptor-like"/>
    <property type="match status" value="1"/>
</dbReference>
<organism evidence="12 13">
    <name type="scientific">Chanos chanos</name>
    <name type="common">Milkfish</name>
    <name type="synonym">Mugil chanos</name>
    <dbReference type="NCBI Taxonomy" id="29144"/>
    <lineage>
        <taxon>Eukaryota</taxon>
        <taxon>Metazoa</taxon>
        <taxon>Chordata</taxon>
        <taxon>Craniata</taxon>
        <taxon>Vertebrata</taxon>
        <taxon>Euteleostomi</taxon>
        <taxon>Actinopterygii</taxon>
        <taxon>Neopterygii</taxon>
        <taxon>Teleostei</taxon>
        <taxon>Ostariophysi</taxon>
        <taxon>Gonorynchiformes</taxon>
        <taxon>Chanidae</taxon>
        <taxon>Chanos</taxon>
    </lineage>
</organism>
<keyword evidence="12" id="KW-1185">Reference proteome</keyword>
<dbReference type="PROSITE" id="PS00237">
    <property type="entry name" value="G_PROTEIN_RECEP_F1_1"/>
    <property type="match status" value="1"/>
</dbReference>
<evidence type="ECO:0000256" key="1">
    <source>
        <dbReference type="ARBA" id="ARBA00004141"/>
    </source>
</evidence>
<comment type="similarity">
    <text evidence="8">Belongs to the G-protein coupled receptor 1 family.</text>
</comment>
<dbReference type="PROSITE" id="PS50262">
    <property type="entry name" value="G_PROTEIN_RECEP_F1_2"/>
    <property type="match status" value="1"/>
</dbReference>
<keyword evidence="7 8" id="KW-0807">Transducer</keyword>
<accession>A0A6J2VSM6</accession>
<feature type="transmembrane region" description="Helical" evidence="10">
    <location>
        <begin position="218"/>
        <end position="241"/>
    </location>
</feature>
<dbReference type="PRINTS" id="PR00237">
    <property type="entry name" value="GPCRRHODOPSN"/>
</dbReference>
<gene>
    <name evidence="13" type="primary">LOC115816246</name>
</gene>
<evidence type="ECO:0000256" key="10">
    <source>
        <dbReference type="SAM" id="Phobius"/>
    </source>
</evidence>
<dbReference type="PRINTS" id="PR01157">
    <property type="entry name" value="P2YPURNOCPTR"/>
</dbReference>
<dbReference type="GeneID" id="115816246"/>
<dbReference type="InterPro" id="IPR017452">
    <property type="entry name" value="GPCR_Rhodpsn_7TM"/>
</dbReference>
<dbReference type="CDD" id="cd15968">
    <property type="entry name" value="7tmA_P2Y6_P2Y3-like"/>
    <property type="match status" value="1"/>
</dbReference>
<dbReference type="InterPro" id="IPR047160">
    <property type="entry name" value="GP183-like"/>
</dbReference>
<sequence>MSTGVTTDLSEKGGQVANFSSSLNSCKIDESYKYIFLPICYSFTFIFSITLNSVVLYRSFRHTKRWNASLIYMVNLASTDFMYGLSLPFLVASYIMHDNWVFGDFMCRLVRFLFYFNLYCSIFFLTCISVHRYLGICHPMKTITLETKRAVKATCVVVWVAVFALTCPIFRFAQTQFLIRGGDGGGSLVATNGDESGTGQVGFQNCWDDAIDREFQDYVPYGITLHLLGFFVPFSIIAWCYSRVVMTIFRSLHSQPPTQGVGGGGQARGSSAGIGGMGMSVILGAHSPYVHRRRKSIKTIITITLLFALCFFPFHVTRTIFLVLKVTKGVQCHTMRMVSICYKITRPLASFNAWLNALLFFLTKEKAGSCCTKPEPTQRGLHWPLRLLGKGGDEEEGIEEAGNHKENQHKVEDDVFRGLP</sequence>
<dbReference type="InParanoid" id="A0A6J2VSM6"/>
<dbReference type="GO" id="GO:0008142">
    <property type="term" value="F:oxysterol binding"/>
    <property type="evidence" value="ECO:0007669"/>
    <property type="project" value="InterPro"/>
</dbReference>
<dbReference type="PANTHER" id="PTHR24237">
    <property type="entry name" value="G-PROTEIN COUPLED RECEPTOR"/>
    <property type="match status" value="1"/>
</dbReference>
<feature type="compositionally biased region" description="Basic and acidic residues" evidence="9">
    <location>
        <begin position="401"/>
        <end position="420"/>
    </location>
</feature>
<evidence type="ECO:0000256" key="9">
    <source>
        <dbReference type="SAM" id="MobiDB-lite"/>
    </source>
</evidence>
<evidence type="ECO:0000256" key="3">
    <source>
        <dbReference type="ARBA" id="ARBA00022989"/>
    </source>
</evidence>
<name>A0A6J2VSM6_CHACN</name>
<feature type="transmembrane region" description="Helical" evidence="10">
    <location>
        <begin position="300"/>
        <end position="324"/>
    </location>
</feature>
<evidence type="ECO:0000256" key="7">
    <source>
        <dbReference type="ARBA" id="ARBA00023224"/>
    </source>
</evidence>
<evidence type="ECO:0000256" key="2">
    <source>
        <dbReference type="ARBA" id="ARBA00022692"/>
    </source>
</evidence>